<feature type="domain" description="Nitroreductase" evidence="6">
    <location>
        <begin position="21"/>
        <end position="174"/>
    </location>
</feature>
<comment type="caution">
    <text evidence="7">The sequence shown here is derived from an EMBL/GenBank/DDBJ whole genome shotgun (WGS) entry which is preliminary data.</text>
</comment>
<evidence type="ECO:0000256" key="2">
    <source>
        <dbReference type="ARBA" id="ARBA00022630"/>
    </source>
</evidence>
<dbReference type="InterPro" id="IPR000415">
    <property type="entry name" value="Nitroreductase-like"/>
</dbReference>
<gene>
    <name evidence="7" type="ORF">ABIA69_002393</name>
</gene>
<dbReference type="SUPFAM" id="SSF55469">
    <property type="entry name" value="FMN-dependent nitroreductase-like"/>
    <property type="match status" value="1"/>
</dbReference>
<dbReference type="GO" id="GO:0052873">
    <property type="term" value="F:FMN reductase (NADPH) activity"/>
    <property type="evidence" value="ECO:0007669"/>
    <property type="project" value="UniProtKB-EC"/>
</dbReference>
<accession>A0ABV2PJZ1</accession>
<dbReference type="EC" id="1.5.1.38" evidence="7"/>
<name>A0ABV2PJZ1_9BACI</name>
<dbReference type="PIRSF" id="PIRSF005426">
    <property type="entry name" value="Frp"/>
    <property type="match status" value="1"/>
</dbReference>
<dbReference type="NCBIfam" id="NF008033">
    <property type="entry name" value="PRK10765.1"/>
    <property type="match status" value="1"/>
</dbReference>
<evidence type="ECO:0000313" key="8">
    <source>
        <dbReference type="Proteomes" id="UP001549363"/>
    </source>
</evidence>
<evidence type="ECO:0000256" key="5">
    <source>
        <dbReference type="PIRNR" id="PIRNR005426"/>
    </source>
</evidence>
<dbReference type="EMBL" id="JBEPSB010000009">
    <property type="protein sequence ID" value="MET4561248.1"/>
    <property type="molecule type" value="Genomic_DNA"/>
</dbReference>
<dbReference type="Gene3D" id="3.40.109.10">
    <property type="entry name" value="NADH Oxidase"/>
    <property type="match status" value="1"/>
</dbReference>
<dbReference type="Pfam" id="PF00881">
    <property type="entry name" value="Nitroreductase"/>
    <property type="match status" value="1"/>
</dbReference>
<dbReference type="InterPro" id="IPR029479">
    <property type="entry name" value="Nitroreductase"/>
</dbReference>
<keyword evidence="5" id="KW-0521">NADP</keyword>
<evidence type="ECO:0000256" key="1">
    <source>
        <dbReference type="ARBA" id="ARBA00008366"/>
    </source>
</evidence>
<dbReference type="PANTHER" id="PTHR43425">
    <property type="entry name" value="OXYGEN-INSENSITIVE NADPH NITROREDUCTASE"/>
    <property type="match status" value="1"/>
</dbReference>
<evidence type="ECO:0000256" key="4">
    <source>
        <dbReference type="ARBA" id="ARBA00023002"/>
    </source>
</evidence>
<proteinExistence type="inferred from homology"/>
<keyword evidence="4 5" id="KW-0560">Oxidoreductase</keyword>
<sequence>MLLVYIQGKKGEIMMVKQLLRNHSSVRIYDGTPISKEIVEDLIATAQMAATSHFVQAYSVVWVTDEKKKEKLGLLSGNPRQFETSGGAFVFCVDFKRLQMAGKLENVDIIADSAENVLVGVADVSLFAQNFVIAAESMGYGICYIGGVRNKPEEISELLNLPEFVFPLFGLTIGVPARRNEVKPRLPVAAVLHENEYNAQKYEELLPAYNETLEAYYNSRSSNRKIDNWTKQMADFLIEQRRPFMNDFLARKGFNWK</sequence>
<dbReference type="PANTHER" id="PTHR43425:SF3">
    <property type="entry name" value="NADPH-DEPENDENT OXIDOREDUCTASE"/>
    <property type="match status" value="1"/>
</dbReference>
<keyword evidence="2 5" id="KW-0285">Flavoprotein</keyword>
<reference evidence="7 8" key="1">
    <citation type="submission" date="2024-06" db="EMBL/GenBank/DDBJ databases">
        <title>Sorghum-associated microbial communities from plants grown in Nebraska, USA.</title>
        <authorList>
            <person name="Schachtman D."/>
        </authorList>
    </citation>
    <scope>NUCLEOTIDE SEQUENCE [LARGE SCALE GENOMIC DNA]</scope>
    <source>
        <strain evidence="7 8">736</strain>
    </source>
</reference>
<evidence type="ECO:0000259" key="6">
    <source>
        <dbReference type="Pfam" id="PF00881"/>
    </source>
</evidence>
<dbReference type="CDD" id="cd02146">
    <property type="entry name" value="NfsA-like"/>
    <property type="match status" value="1"/>
</dbReference>
<protein>
    <submittedName>
        <fullName evidence="7">FMN reductase (NADPH)</fullName>
        <ecNumber evidence="7">1.5.1.38</ecNumber>
    </submittedName>
</protein>
<keyword evidence="3 5" id="KW-0288">FMN</keyword>
<evidence type="ECO:0000313" key="7">
    <source>
        <dbReference type="EMBL" id="MET4561248.1"/>
    </source>
</evidence>
<dbReference type="Proteomes" id="UP001549363">
    <property type="component" value="Unassembled WGS sequence"/>
</dbReference>
<comment type="similarity">
    <text evidence="1 5">Belongs to the flavin oxidoreductase frp family.</text>
</comment>
<evidence type="ECO:0000256" key="3">
    <source>
        <dbReference type="ARBA" id="ARBA00022643"/>
    </source>
</evidence>
<organism evidence="7 8">
    <name type="scientific">Lysinibacillus parviboronicapiens</name>
    <dbReference type="NCBI Taxonomy" id="436516"/>
    <lineage>
        <taxon>Bacteria</taxon>
        <taxon>Bacillati</taxon>
        <taxon>Bacillota</taxon>
        <taxon>Bacilli</taxon>
        <taxon>Bacillales</taxon>
        <taxon>Bacillaceae</taxon>
        <taxon>Lysinibacillus</taxon>
    </lineage>
</organism>
<keyword evidence="8" id="KW-1185">Reference proteome</keyword>
<dbReference type="InterPro" id="IPR016446">
    <property type="entry name" value="Flavin_OxRdtase_Frp"/>
</dbReference>